<protein>
    <recommendedName>
        <fullName evidence="3">DUF2637 domain-containing protein</fullName>
    </recommendedName>
</protein>
<reference evidence="1 2" key="1">
    <citation type="submission" date="2019-08" db="EMBL/GenBank/DDBJ databases">
        <title>Actinomadura sp. nov. CYP1-5 isolated from mountain soil.</title>
        <authorList>
            <person name="Songsumanus A."/>
            <person name="Kuncharoen N."/>
            <person name="Kudo T."/>
            <person name="Yuki M."/>
            <person name="Igarashi Y."/>
            <person name="Tanasupawat S."/>
        </authorList>
    </citation>
    <scope>NUCLEOTIDE SEQUENCE [LARGE SCALE GENOMIC DNA]</scope>
    <source>
        <strain evidence="1 2">GKU157</strain>
    </source>
</reference>
<dbReference type="Proteomes" id="UP000322634">
    <property type="component" value="Unassembled WGS sequence"/>
</dbReference>
<evidence type="ECO:0000313" key="1">
    <source>
        <dbReference type="EMBL" id="TYC18392.1"/>
    </source>
</evidence>
<sequence>MAAALTFGTSAAITAVISSQHGLDVVRATGTGGLVAYLIPVLSDLMIFASSPTLLDAAQRGRAGSCRR</sequence>
<organism evidence="1 2">
    <name type="scientific">Actinomadura syzygii</name>
    <dbReference type="NCBI Taxonomy" id="1427538"/>
    <lineage>
        <taxon>Bacteria</taxon>
        <taxon>Bacillati</taxon>
        <taxon>Actinomycetota</taxon>
        <taxon>Actinomycetes</taxon>
        <taxon>Streptosporangiales</taxon>
        <taxon>Thermomonosporaceae</taxon>
        <taxon>Actinomadura</taxon>
    </lineage>
</organism>
<evidence type="ECO:0000313" key="2">
    <source>
        <dbReference type="Proteomes" id="UP000322634"/>
    </source>
</evidence>
<comment type="caution">
    <text evidence="1">The sequence shown here is derived from an EMBL/GenBank/DDBJ whole genome shotgun (WGS) entry which is preliminary data.</text>
</comment>
<proteinExistence type="predicted"/>
<keyword evidence="2" id="KW-1185">Reference proteome</keyword>
<gene>
    <name evidence="1" type="ORF">FXF65_01070</name>
</gene>
<dbReference type="AlphaFoldDB" id="A0A5D0UL97"/>
<name>A0A5D0UL97_9ACTN</name>
<evidence type="ECO:0008006" key="3">
    <source>
        <dbReference type="Google" id="ProtNLM"/>
    </source>
</evidence>
<dbReference type="RefSeq" id="WP_148347624.1">
    <property type="nucleotide sequence ID" value="NZ_JBHSBF010000019.1"/>
</dbReference>
<accession>A0A5D0UL97</accession>
<dbReference type="EMBL" id="VSFF01000001">
    <property type="protein sequence ID" value="TYC18392.1"/>
    <property type="molecule type" value="Genomic_DNA"/>
</dbReference>